<keyword evidence="6 15" id="KW-0479">Metal-binding</keyword>
<dbReference type="InterPro" id="IPR036462">
    <property type="entry name" value="Fumarylacetoacetase_N_sf"/>
</dbReference>
<dbReference type="PANTHER" id="PTHR43069:SF2">
    <property type="entry name" value="FUMARYLACETOACETASE"/>
    <property type="match status" value="1"/>
</dbReference>
<dbReference type="InterPro" id="IPR015377">
    <property type="entry name" value="Fumarylacetoacetase_N"/>
</dbReference>
<dbReference type="GO" id="GO:0046872">
    <property type="term" value="F:metal ion binding"/>
    <property type="evidence" value="ECO:0007669"/>
    <property type="project" value="UniProtKB-UniRule"/>
</dbReference>
<evidence type="ECO:0000259" key="18">
    <source>
        <dbReference type="Pfam" id="PF09298"/>
    </source>
</evidence>
<feature type="binding site" evidence="14">
    <location>
        <position position="245"/>
    </location>
    <ligand>
        <name>substrate</name>
    </ligand>
</feature>
<feature type="domain" description="Fumarylacetoacetase N-terminal" evidence="18">
    <location>
        <begin position="14"/>
        <end position="122"/>
    </location>
</feature>
<comment type="caution">
    <text evidence="19">The sequence shown here is derived from an EMBL/GenBank/DDBJ whole genome shotgun (WGS) entry which is preliminary data.</text>
</comment>
<comment type="pathway">
    <text evidence="2 16">Amino-acid degradation; L-phenylalanine degradation; acetoacetate and fumarate from L-phenylalanine: step 6/6.</text>
</comment>
<evidence type="ECO:0000256" key="3">
    <source>
        <dbReference type="ARBA" id="ARBA00010211"/>
    </source>
</evidence>
<keyword evidence="7 16" id="KW-0378">Hydrolase</keyword>
<feature type="binding site" evidence="14">
    <location>
        <position position="249"/>
    </location>
    <ligand>
        <name>substrate</name>
    </ligand>
</feature>
<evidence type="ECO:0000256" key="5">
    <source>
        <dbReference type="ARBA" id="ARBA00014741"/>
    </source>
</evidence>
<keyword evidence="10 16" id="KW-0828">Tyrosine catabolism</keyword>
<dbReference type="EC" id="3.7.1.2" evidence="4 16"/>
<feature type="binding site" evidence="14">
    <location>
        <position position="132"/>
    </location>
    <ligand>
        <name>substrate</name>
    </ligand>
</feature>
<comment type="similarity">
    <text evidence="3 16">Belongs to the FAH family.</text>
</comment>
<evidence type="ECO:0000256" key="7">
    <source>
        <dbReference type="ARBA" id="ARBA00022801"/>
    </source>
</evidence>
<dbReference type="Proteomes" id="UP000188320">
    <property type="component" value="Unassembled WGS sequence"/>
</dbReference>
<feature type="binding site" evidence="15">
    <location>
        <position position="258"/>
    </location>
    <ligand>
        <name>Mg(2+)</name>
        <dbReference type="ChEBI" id="CHEBI:18420"/>
    </ligand>
</feature>
<name>A0A1R1PRF4_ZANCU</name>
<feature type="active site" description="Proton acceptor" evidence="13">
    <location>
        <position position="137"/>
    </location>
</feature>
<evidence type="ECO:0000313" key="19">
    <source>
        <dbReference type="EMBL" id="OMH83538.1"/>
    </source>
</evidence>
<keyword evidence="9 15" id="KW-0460">Magnesium</keyword>
<accession>A0A1R1PRF4</accession>
<dbReference type="GO" id="GO:0006559">
    <property type="term" value="P:L-phenylalanine catabolic process"/>
    <property type="evidence" value="ECO:0007669"/>
    <property type="project" value="UniProtKB-UniRule"/>
</dbReference>
<feature type="binding site" evidence="15">
    <location>
        <position position="205"/>
    </location>
    <ligand>
        <name>Ca(2+)</name>
        <dbReference type="ChEBI" id="CHEBI:29108"/>
    </ligand>
</feature>
<evidence type="ECO:0000256" key="11">
    <source>
        <dbReference type="ARBA" id="ARBA00023232"/>
    </source>
</evidence>
<comment type="catalytic activity">
    <reaction evidence="1 16">
        <text>4-fumarylacetoacetate + H2O = acetoacetate + fumarate + H(+)</text>
        <dbReference type="Rhea" id="RHEA:10244"/>
        <dbReference type="ChEBI" id="CHEBI:13705"/>
        <dbReference type="ChEBI" id="CHEBI:15377"/>
        <dbReference type="ChEBI" id="CHEBI:15378"/>
        <dbReference type="ChEBI" id="CHEBI:18034"/>
        <dbReference type="ChEBI" id="CHEBI:29806"/>
        <dbReference type="EC" id="3.7.1.2"/>
    </reaction>
</comment>
<organism evidence="19 20">
    <name type="scientific">Zancudomyces culisetae</name>
    <name type="common">Gut fungus</name>
    <name type="synonym">Smittium culisetae</name>
    <dbReference type="NCBI Taxonomy" id="1213189"/>
    <lineage>
        <taxon>Eukaryota</taxon>
        <taxon>Fungi</taxon>
        <taxon>Fungi incertae sedis</taxon>
        <taxon>Zoopagomycota</taxon>
        <taxon>Kickxellomycotina</taxon>
        <taxon>Harpellomycetes</taxon>
        <taxon>Harpellales</taxon>
        <taxon>Legeriomycetaceae</taxon>
        <taxon>Zancudomyces</taxon>
    </lineage>
</organism>
<dbReference type="OrthoDB" id="9971669at2759"/>
<evidence type="ECO:0000259" key="17">
    <source>
        <dbReference type="Pfam" id="PF01557"/>
    </source>
</evidence>
<dbReference type="FunFam" id="3.90.850.10:FF:000004">
    <property type="entry name" value="Fumarylacetoacetase"/>
    <property type="match status" value="1"/>
</dbReference>
<sequence>MLVNVPQDSDFSIHNLPYGIFSDSVNTSKRVGVAIGDQVVDMSLLAKSGLFSEIQGFGGQAVECFGKDCLNEFMGCDRRVWVAVRKELTDFLQNENNRVRKALKNGGSEVLVPQSNVTMHLPAKIGDYTDFYASKEHATNVGVMFRGKENALNPNWTMLPVGYHGRASSVVVSGTPIKRPCGQRVVSKGGPPVYGQCMKQDFELEAAFFYGGKENKLGEAISMENARDHIFGMVLMNDWSARDIQAYEYVPLGPFLGKNFGTTVSPWVVTLDALEPFLTQLPEQDPKPMQYLADGAFGGRGETYDINLMVGLKSKSASSYTTVSRSNLKYMYWSIKQQLVHHTINGCNMRPGDLCGTGTISGPNDNSLGSMLELSWNGTRNVDIGNGETRIFLEDYDSVRLSGYCQGDGYRVGFGECVGQIIPATPMF</sequence>
<evidence type="ECO:0000256" key="2">
    <source>
        <dbReference type="ARBA" id="ARBA00004782"/>
    </source>
</evidence>
<dbReference type="NCBIfam" id="TIGR01266">
    <property type="entry name" value="fum_ac_acetase"/>
    <property type="match status" value="1"/>
</dbReference>
<protein>
    <recommendedName>
        <fullName evidence="5 16">Fumarylacetoacetase</fullName>
        <ecNumber evidence="4 16">3.7.1.2</ecNumber>
    </recommendedName>
    <alternativeName>
        <fullName evidence="12 16">Fumarylacetoacetate hydrolase</fullName>
    </alternativeName>
</protein>
<dbReference type="Pfam" id="PF09298">
    <property type="entry name" value="FAA_hydrolase_N"/>
    <property type="match status" value="1"/>
</dbReference>
<dbReference type="Gene3D" id="2.30.30.230">
    <property type="entry name" value="Fumarylacetoacetase, N-terminal domain"/>
    <property type="match status" value="1"/>
</dbReference>
<gene>
    <name evidence="19" type="ORF">AX774_g2955</name>
</gene>
<dbReference type="InterPro" id="IPR036663">
    <property type="entry name" value="Fumarylacetoacetase_C_sf"/>
</dbReference>
<dbReference type="EMBL" id="LSSK01000382">
    <property type="protein sequence ID" value="OMH83538.1"/>
    <property type="molecule type" value="Genomic_DNA"/>
</dbReference>
<dbReference type="SUPFAM" id="SSF63433">
    <property type="entry name" value="Fumarylacetoacetate hydrolase, FAH, N-terminal domain"/>
    <property type="match status" value="1"/>
</dbReference>
<dbReference type="InterPro" id="IPR005959">
    <property type="entry name" value="Fumarylacetoacetase"/>
</dbReference>
<evidence type="ECO:0000313" key="20">
    <source>
        <dbReference type="Proteomes" id="UP000188320"/>
    </source>
</evidence>
<evidence type="ECO:0000256" key="4">
    <source>
        <dbReference type="ARBA" id="ARBA00012094"/>
    </source>
</evidence>
<keyword evidence="20" id="KW-1185">Reference proteome</keyword>
<feature type="binding site" evidence="15">
    <location>
        <position position="262"/>
    </location>
    <ligand>
        <name>Mg(2+)</name>
        <dbReference type="ChEBI" id="CHEBI:18420"/>
    </ligand>
</feature>
<feature type="binding site" evidence="15">
    <location>
        <position position="238"/>
    </location>
    <ligand>
        <name>Ca(2+)</name>
        <dbReference type="ChEBI" id="CHEBI:29108"/>
    </ligand>
</feature>
<evidence type="ECO:0000256" key="1">
    <source>
        <dbReference type="ARBA" id="ARBA00000353"/>
    </source>
</evidence>
<evidence type="ECO:0000256" key="8">
    <source>
        <dbReference type="ARBA" id="ARBA00022837"/>
    </source>
</evidence>
<comment type="cofactor">
    <cofactor evidence="16">
        <name>Mg(2+)</name>
        <dbReference type="ChEBI" id="CHEBI:18420"/>
    </cofactor>
    <cofactor evidence="16">
        <name>Ca(2+)</name>
        <dbReference type="ChEBI" id="CHEBI:29108"/>
    </cofactor>
</comment>
<evidence type="ECO:0000256" key="12">
    <source>
        <dbReference type="ARBA" id="ARBA00031740"/>
    </source>
</evidence>
<feature type="binding site" evidence="15">
    <location>
        <position position="130"/>
    </location>
    <ligand>
        <name>Ca(2+)</name>
        <dbReference type="ChEBI" id="CHEBI:29108"/>
    </ligand>
</feature>
<dbReference type="SUPFAM" id="SSF56529">
    <property type="entry name" value="FAH"/>
    <property type="match status" value="1"/>
</dbReference>
<evidence type="ECO:0000256" key="13">
    <source>
        <dbReference type="PIRSR" id="PIRSR605959-1"/>
    </source>
</evidence>
<keyword evidence="8 15" id="KW-0106">Calcium</keyword>
<reference evidence="20" key="1">
    <citation type="submission" date="2017-01" db="EMBL/GenBank/DDBJ databases">
        <authorList>
            <person name="Wang Y."/>
            <person name="White M."/>
            <person name="Kvist S."/>
            <person name="Moncalvo J.-M."/>
        </authorList>
    </citation>
    <scope>NUCLEOTIDE SEQUENCE [LARGE SCALE GENOMIC DNA]</scope>
    <source>
        <strain evidence="20">COL-18-3</strain>
    </source>
</reference>
<dbReference type="InterPro" id="IPR011234">
    <property type="entry name" value="Fumarylacetoacetase-like_C"/>
</dbReference>
<evidence type="ECO:0000256" key="6">
    <source>
        <dbReference type="ARBA" id="ARBA00022723"/>
    </source>
</evidence>
<proteinExistence type="inferred from homology"/>
<dbReference type="AlphaFoldDB" id="A0A1R1PRF4"/>
<dbReference type="GO" id="GO:0006572">
    <property type="term" value="P:L-tyrosine catabolic process"/>
    <property type="evidence" value="ECO:0007669"/>
    <property type="project" value="UniProtKB-UniRule"/>
</dbReference>
<feature type="binding site" evidence="15">
    <location>
        <position position="203"/>
    </location>
    <ligand>
        <name>Ca(2+)</name>
        <dbReference type="ChEBI" id="CHEBI:29108"/>
    </ligand>
</feature>
<feature type="domain" description="Fumarylacetoacetase-like C-terminal" evidence="17">
    <location>
        <begin position="128"/>
        <end position="412"/>
    </location>
</feature>
<keyword evidence="11 16" id="KW-0585">Phenylalanine catabolism</keyword>
<evidence type="ECO:0000256" key="14">
    <source>
        <dbReference type="PIRSR" id="PIRSR605959-2"/>
    </source>
</evidence>
<feature type="binding site" evidence="15">
    <location>
        <position position="238"/>
    </location>
    <ligand>
        <name>Mg(2+)</name>
        <dbReference type="ChEBI" id="CHEBI:18420"/>
    </ligand>
</feature>
<dbReference type="UniPathway" id="UPA00139">
    <property type="reaction ID" value="UER00341"/>
</dbReference>
<dbReference type="PANTHER" id="PTHR43069">
    <property type="entry name" value="FUMARYLACETOACETASE"/>
    <property type="match status" value="1"/>
</dbReference>
<feature type="binding site" evidence="14">
    <location>
        <position position="359"/>
    </location>
    <ligand>
        <name>substrate</name>
    </ligand>
</feature>
<evidence type="ECO:0000256" key="15">
    <source>
        <dbReference type="PIRSR" id="PIRSR605959-3"/>
    </source>
</evidence>
<evidence type="ECO:0000256" key="10">
    <source>
        <dbReference type="ARBA" id="ARBA00022878"/>
    </source>
</evidence>
<dbReference type="Gene3D" id="3.90.850.10">
    <property type="entry name" value="Fumarylacetoacetase-like, C-terminal domain"/>
    <property type="match status" value="1"/>
</dbReference>
<feature type="binding site" evidence="14">
    <location>
        <position position="146"/>
    </location>
    <ligand>
        <name>substrate</name>
    </ligand>
</feature>
<dbReference type="GO" id="GO:0004334">
    <property type="term" value="F:fumarylacetoacetase activity"/>
    <property type="evidence" value="ECO:0007669"/>
    <property type="project" value="UniProtKB-UniRule"/>
</dbReference>
<dbReference type="GO" id="GO:1902000">
    <property type="term" value="P:homogentisate catabolic process"/>
    <property type="evidence" value="ECO:0007669"/>
    <property type="project" value="TreeGrafter"/>
</dbReference>
<evidence type="ECO:0000256" key="9">
    <source>
        <dbReference type="ARBA" id="ARBA00022842"/>
    </source>
</evidence>
<evidence type="ECO:0000256" key="16">
    <source>
        <dbReference type="RuleBase" id="RU366008"/>
    </source>
</evidence>
<dbReference type="Pfam" id="PF01557">
    <property type="entry name" value="FAA_hydrolase"/>
    <property type="match status" value="1"/>
</dbReference>